<dbReference type="RefSeq" id="XP_024324455.1">
    <property type="nucleotide sequence ID" value="XM_024468022.1"/>
</dbReference>
<proteinExistence type="predicted"/>
<dbReference type="GeneID" id="36287461"/>
<gene>
    <name evidence="1" type="ORF">VC83_04389</name>
</gene>
<accession>A0A177AD21</accession>
<dbReference type="InterPro" id="IPR023578">
    <property type="entry name" value="Ras_GEF_dom_sf"/>
</dbReference>
<dbReference type="VEuPathDB" id="FungiDB:GMDG_03697"/>
<protein>
    <submittedName>
        <fullName evidence="1">Uncharacterized protein</fullName>
    </submittedName>
</protein>
<dbReference type="Proteomes" id="UP000077154">
    <property type="component" value="Unassembled WGS sequence"/>
</dbReference>
<dbReference type="SUPFAM" id="SSF48366">
    <property type="entry name" value="Ras GEF"/>
    <property type="match status" value="1"/>
</dbReference>
<dbReference type="EMBL" id="KV441394">
    <property type="protein sequence ID" value="OAF59171.1"/>
    <property type="molecule type" value="Genomic_DNA"/>
</dbReference>
<sequence>MDFRSALIYISNRREEARAAHSRKLAILMTNRDWGCFIQLCPKDFLSYSRRVYEMDSRWIRLAEDVTACAIAGLSEPISGVAQELQHLRNYFSFTAMLQGLQKAGCFPENLSAFRGFIEPDKNYQLCRAAHLKNPGLPFLHPHVHELRLQMATESRQGIETGKILQELFQFVAYRRWTDYHSVDESLPDWSPLVTWNAFTLLVSFLSTPWRWASNTIWLERAPLPDIERSAEIPTRPMSSRGDDEEMGVSSIYRQNGSQLPEQFSQNLLEEPLDDEIMSQYSTDGTALLELGFDETRYTFILLSNLEHSEIVKVVLPDTLQNVIQLLHVPYAQELPDESWEMVSQTSNLTSVLDKLRETFPTSCINPHYDPYIPTEDEILKHGLDVARTLRYVCFQGRLADAGAAGSLA</sequence>
<dbReference type="AlphaFoldDB" id="A0A177AD21"/>
<reference evidence="1" key="1">
    <citation type="submission" date="2016-03" db="EMBL/GenBank/DDBJ databases">
        <title>Updated assembly of Pseudogymnoascus destructans, the fungus causing white-nose syndrome of bats.</title>
        <authorList>
            <person name="Palmer J.M."/>
            <person name="Drees K.P."/>
            <person name="Foster J.T."/>
            <person name="Lindner D.L."/>
        </authorList>
    </citation>
    <scope>NUCLEOTIDE SEQUENCE [LARGE SCALE GENOMIC DNA]</scope>
    <source>
        <strain evidence="1">20631-21</strain>
    </source>
</reference>
<dbReference type="OrthoDB" id="4368774at2759"/>
<organism evidence="1">
    <name type="scientific">Pseudogymnoascus destructans</name>
    <dbReference type="NCBI Taxonomy" id="655981"/>
    <lineage>
        <taxon>Eukaryota</taxon>
        <taxon>Fungi</taxon>
        <taxon>Dikarya</taxon>
        <taxon>Ascomycota</taxon>
        <taxon>Pezizomycotina</taxon>
        <taxon>Leotiomycetes</taxon>
        <taxon>Thelebolales</taxon>
        <taxon>Thelebolaceae</taxon>
        <taxon>Pseudogymnoascus</taxon>
    </lineage>
</organism>
<evidence type="ECO:0000313" key="1">
    <source>
        <dbReference type="EMBL" id="OAF59171.1"/>
    </source>
</evidence>
<name>A0A177AD21_9PEZI</name>